<evidence type="ECO:0000313" key="2">
    <source>
        <dbReference type="Proteomes" id="UP000264492"/>
    </source>
</evidence>
<name>A0A371K0Q0_9GAMM</name>
<proteinExistence type="predicted"/>
<gene>
    <name evidence="1" type="ORF">DX914_14770</name>
</gene>
<organism evidence="1 2">
    <name type="scientific">Lysobacter silvisoli</name>
    <dbReference type="NCBI Taxonomy" id="2293254"/>
    <lineage>
        <taxon>Bacteria</taxon>
        <taxon>Pseudomonadati</taxon>
        <taxon>Pseudomonadota</taxon>
        <taxon>Gammaproteobacteria</taxon>
        <taxon>Lysobacterales</taxon>
        <taxon>Lysobacteraceae</taxon>
        <taxon>Lysobacter</taxon>
    </lineage>
</organism>
<protein>
    <submittedName>
        <fullName evidence="1">Uncharacterized protein</fullName>
    </submittedName>
</protein>
<reference evidence="1 2" key="1">
    <citation type="submission" date="2018-08" db="EMBL/GenBank/DDBJ databases">
        <title>Lysobacter sp. zong2l5, whole genome shotgun sequence.</title>
        <authorList>
            <person name="Zhang X."/>
            <person name="Feng G."/>
            <person name="Zhu H."/>
        </authorList>
    </citation>
    <scope>NUCLEOTIDE SEQUENCE [LARGE SCALE GENOMIC DNA]</scope>
    <source>
        <strain evidence="2">zong2l5</strain>
    </source>
</reference>
<evidence type="ECO:0000313" key="1">
    <source>
        <dbReference type="EMBL" id="RDZ27485.1"/>
    </source>
</evidence>
<sequence>MIYQSEQEYAQLPEIMQWRHMRYEPDADPSVDFTWEREWRLRTDALPLTPNNAVIVLPNEGWEARLHDAFHNDQDWQVEAYVQILGRDIAEACREEFPWRVTCLGTPDPARG</sequence>
<dbReference type="Proteomes" id="UP000264492">
    <property type="component" value="Unassembled WGS sequence"/>
</dbReference>
<dbReference type="AlphaFoldDB" id="A0A371K0Q0"/>
<accession>A0A371K0Q0</accession>
<comment type="caution">
    <text evidence="1">The sequence shown here is derived from an EMBL/GenBank/DDBJ whole genome shotgun (WGS) entry which is preliminary data.</text>
</comment>
<dbReference type="EMBL" id="QTSU01000002">
    <property type="protein sequence ID" value="RDZ27485.1"/>
    <property type="molecule type" value="Genomic_DNA"/>
</dbReference>
<keyword evidence="2" id="KW-1185">Reference proteome</keyword>